<comment type="caution">
    <text evidence="1">The sequence shown here is derived from an EMBL/GenBank/DDBJ whole genome shotgun (WGS) entry which is preliminary data.</text>
</comment>
<dbReference type="PANTHER" id="PTHR18901:SF38">
    <property type="entry name" value="PSEUDOURIDINE-5'-PHOSPHATASE"/>
    <property type="match status" value="1"/>
</dbReference>
<sequence length="119" mass="13873">MDWNTPSRECSSLKTGQNWNDTERIYTEIHQAIASKYGKVFTWDVKVKCMGKVADEAARTFIDELELPMTVQEYHATFAEICEEMFQKTHVLPGMQLLLCRLFLRKMELPNTCNCYVVI</sequence>
<dbReference type="FunFam" id="1.10.150.240:FF:000001">
    <property type="entry name" value="Haloacid dehalogenase-like hydrolase domain"/>
    <property type="match status" value="1"/>
</dbReference>
<gene>
    <name evidence="1" type="ORF">AVEN_30320_1</name>
</gene>
<proteinExistence type="predicted"/>
<dbReference type="SUPFAM" id="SSF56784">
    <property type="entry name" value="HAD-like"/>
    <property type="match status" value="1"/>
</dbReference>
<accession>A0A4Y2WC44</accession>
<dbReference type="PANTHER" id="PTHR18901">
    <property type="entry name" value="2-DEOXYGLUCOSE-6-PHOSPHATE PHOSPHATASE 2"/>
    <property type="match status" value="1"/>
</dbReference>
<keyword evidence="2" id="KW-1185">Reference proteome</keyword>
<dbReference type="EMBL" id="BGPR01057271">
    <property type="protein sequence ID" value="GBO33627.1"/>
    <property type="molecule type" value="Genomic_DNA"/>
</dbReference>
<dbReference type="InterPro" id="IPR036412">
    <property type="entry name" value="HAD-like_sf"/>
</dbReference>
<organism evidence="1 2">
    <name type="scientific">Araneus ventricosus</name>
    <name type="common">Orbweaver spider</name>
    <name type="synonym">Epeira ventricosa</name>
    <dbReference type="NCBI Taxonomy" id="182803"/>
    <lineage>
        <taxon>Eukaryota</taxon>
        <taxon>Metazoa</taxon>
        <taxon>Ecdysozoa</taxon>
        <taxon>Arthropoda</taxon>
        <taxon>Chelicerata</taxon>
        <taxon>Arachnida</taxon>
        <taxon>Araneae</taxon>
        <taxon>Araneomorphae</taxon>
        <taxon>Entelegynae</taxon>
        <taxon>Araneoidea</taxon>
        <taxon>Araneidae</taxon>
        <taxon>Araneus</taxon>
    </lineage>
</organism>
<dbReference type="Proteomes" id="UP000499080">
    <property type="component" value="Unassembled WGS sequence"/>
</dbReference>
<dbReference type="Gene3D" id="1.10.150.240">
    <property type="entry name" value="Putative phosphatase, domain 2"/>
    <property type="match status" value="1"/>
</dbReference>
<dbReference type="InterPro" id="IPR023198">
    <property type="entry name" value="PGP-like_dom2"/>
</dbReference>
<dbReference type="GO" id="GO:0016791">
    <property type="term" value="F:phosphatase activity"/>
    <property type="evidence" value="ECO:0007669"/>
    <property type="project" value="TreeGrafter"/>
</dbReference>
<reference evidence="1 2" key="1">
    <citation type="journal article" date="2019" name="Sci. Rep.">
        <title>Orb-weaving spider Araneus ventricosus genome elucidates the spidroin gene catalogue.</title>
        <authorList>
            <person name="Kono N."/>
            <person name="Nakamura H."/>
            <person name="Ohtoshi R."/>
            <person name="Moran D.A.P."/>
            <person name="Shinohara A."/>
            <person name="Yoshida Y."/>
            <person name="Fujiwara M."/>
            <person name="Mori M."/>
            <person name="Tomita M."/>
            <person name="Arakawa K."/>
        </authorList>
    </citation>
    <scope>NUCLEOTIDE SEQUENCE [LARGE SCALE GENOMIC DNA]</scope>
</reference>
<name>A0A4Y2WC44_ARAVE</name>
<protein>
    <submittedName>
        <fullName evidence="1">Uncharacterized protein</fullName>
    </submittedName>
</protein>
<evidence type="ECO:0000313" key="1">
    <source>
        <dbReference type="EMBL" id="GBO33627.1"/>
    </source>
</evidence>
<evidence type="ECO:0000313" key="2">
    <source>
        <dbReference type="Proteomes" id="UP000499080"/>
    </source>
</evidence>
<dbReference type="AlphaFoldDB" id="A0A4Y2WC44"/>
<dbReference type="OrthoDB" id="40579at2759"/>